<dbReference type="KEGG" id="nta:107800720"/>
<dbReference type="Gene3D" id="1.20.58.2190">
    <property type="match status" value="1"/>
</dbReference>
<name>A0A1S4ASC9_TOBAC</name>
<dbReference type="PaxDb" id="4097-A0A1S4ASC9"/>
<protein>
    <submittedName>
        <fullName evidence="3">Uncharacterized protein LOC107800720</fullName>
    </submittedName>
</protein>
<evidence type="ECO:0000313" key="2">
    <source>
        <dbReference type="Proteomes" id="UP000790787"/>
    </source>
</evidence>
<feature type="domain" description="C2H2-type" evidence="1">
    <location>
        <begin position="10"/>
        <end position="32"/>
    </location>
</feature>
<reference evidence="2" key="1">
    <citation type="journal article" date="2014" name="Nat. Commun.">
        <title>The tobacco genome sequence and its comparison with those of tomato and potato.</title>
        <authorList>
            <person name="Sierro N."/>
            <person name="Battey J.N."/>
            <person name="Ouadi S."/>
            <person name="Bakaher N."/>
            <person name="Bovet L."/>
            <person name="Willig A."/>
            <person name="Goepfert S."/>
            <person name="Peitsch M.C."/>
            <person name="Ivanov N.V."/>
        </authorList>
    </citation>
    <scope>NUCLEOTIDE SEQUENCE [LARGE SCALE GENOMIC DNA]</scope>
</reference>
<dbReference type="AlphaFoldDB" id="A0A1S4ASC9"/>
<dbReference type="PANTHER" id="PTHR46713">
    <property type="entry name" value="F13M7.16 PROTEIN"/>
    <property type="match status" value="1"/>
</dbReference>
<dbReference type="SMART" id="SM00580">
    <property type="entry name" value="PUG"/>
    <property type="match status" value="1"/>
</dbReference>
<gene>
    <name evidence="3" type="primary">LOC107800720</name>
</gene>
<dbReference type="PROSITE" id="PS00028">
    <property type="entry name" value="ZINC_FINGER_C2H2_1"/>
    <property type="match status" value="2"/>
</dbReference>
<dbReference type="SUPFAM" id="SSF143503">
    <property type="entry name" value="PUG domain-like"/>
    <property type="match status" value="1"/>
</dbReference>
<dbReference type="CDD" id="cd10461">
    <property type="entry name" value="PUB_UBA_plant"/>
    <property type="match status" value="1"/>
</dbReference>
<keyword evidence="2" id="KW-1185">Reference proteome</keyword>
<dbReference type="RefSeq" id="XP_016479460.1">
    <property type="nucleotide sequence ID" value="XM_016623974.1"/>
</dbReference>
<dbReference type="STRING" id="4097.A0A1S4ASC9"/>
<sequence>MAAEKLLLQCGDCGTLLMSVEEAEQHVKHTSHTNFCESTEPIRHLVCTVCGKPCRCKTEFDFHAKRTGHTKFQDKTAEVAEEEERRAREKLRQQFEEIIKAETRKLFGLPPRNPALAKLLRPLLEEEKSSLPVSPATKAEQMSECLRTIKQTHMDDEAKVKSSFNTLLTYAKNVVTNPDEEKYRKIRLSNAAFQDRVGKLRGGIEFLELCGFEKIEGGEFLYLPREKVDMDVLYSAGHELNSAIKNPFF</sequence>
<organism evidence="2 3">
    <name type="scientific">Nicotiana tabacum</name>
    <name type="common">Common tobacco</name>
    <dbReference type="NCBI Taxonomy" id="4097"/>
    <lineage>
        <taxon>Eukaryota</taxon>
        <taxon>Viridiplantae</taxon>
        <taxon>Streptophyta</taxon>
        <taxon>Embryophyta</taxon>
        <taxon>Tracheophyta</taxon>
        <taxon>Spermatophyta</taxon>
        <taxon>Magnoliopsida</taxon>
        <taxon>eudicotyledons</taxon>
        <taxon>Gunneridae</taxon>
        <taxon>Pentapetalae</taxon>
        <taxon>asterids</taxon>
        <taxon>lamiids</taxon>
        <taxon>Solanales</taxon>
        <taxon>Solanaceae</taxon>
        <taxon>Nicotianoideae</taxon>
        <taxon>Nicotianeae</taxon>
        <taxon>Nicotiana</taxon>
    </lineage>
</organism>
<evidence type="ECO:0000259" key="1">
    <source>
        <dbReference type="PROSITE" id="PS00028"/>
    </source>
</evidence>
<dbReference type="GeneID" id="107800720"/>
<dbReference type="OMA" id="HTEFYDR"/>
<reference evidence="3" key="2">
    <citation type="submission" date="2025-08" db="UniProtKB">
        <authorList>
            <consortium name="RefSeq"/>
        </authorList>
    </citation>
    <scope>IDENTIFICATION</scope>
    <source>
        <tissue evidence="3">Leaf</tissue>
    </source>
</reference>
<dbReference type="Proteomes" id="UP000790787">
    <property type="component" value="Chromosome 14"/>
</dbReference>
<dbReference type="Pfam" id="PF24560">
    <property type="entry name" value="zf-C2H2_OTU1_C"/>
    <property type="match status" value="1"/>
</dbReference>
<dbReference type="Pfam" id="PF09409">
    <property type="entry name" value="PUB"/>
    <property type="match status" value="1"/>
</dbReference>
<dbReference type="PANTHER" id="PTHR46713:SF12">
    <property type="entry name" value="PUB DOMAIN-CONTAINING PROTEIN"/>
    <property type="match status" value="1"/>
</dbReference>
<dbReference type="OrthoDB" id="336240at2759"/>
<dbReference type="InterPro" id="IPR036339">
    <property type="entry name" value="PUB-like_dom_sf"/>
</dbReference>
<dbReference type="InterPro" id="IPR013087">
    <property type="entry name" value="Znf_C2H2_type"/>
</dbReference>
<accession>A0A1S4ASC9</accession>
<dbReference type="RefSeq" id="XP_016479460.1">
    <property type="nucleotide sequence ID" value="XM_016623974.2"/>
</dbReference>
<feature type="domain" description="C2H2-type" evidence="1">
    <location>
        <begin position="47"/>
        <end position="69"/>
    </location>
</feature>
<evidence type="ECO:0000313" key="3">
    <source>
        <dbReference type="RefSeq" id="XP_016479460.1"/>
    </source>
</evidence>
<dbReference type="InterPro" id="IPR018997">
    <property type="entry name" value="PUB_domain"/>
</dbReference>
<proteinExistence type="predicted"/>
<dbReference type="InterPro" id="IPR057766">
    <property type="entry name" value="Znf-C2H2_OTU1-like_C"/>
</dbReference>